<evidence type="ECO:0000313" key="10">
    <source>
        <dbReference type="EMBL" id="ARQ06886.1"/>
    </source>
</evidence>
<dbReference type="KEGG" id="mcak:MCCS_12410"/>
<keyword evidence="6 9" id="KW-0029">Amino-acid transport</keyword>
<dbReference type="OrthoDB" id="9783920at2"/>
<dbReference type="GO" id="GO:0015190">
    <property type="term" value="F:L-leucine transmembrane transporter activity"/>
    <property type="evidence" value="ECO:0007669"/>
    <property type="project" value="TreeGrafter"/>
</dbReference>
<evidence type="ECO:0000256" key="2">
    <source>
        <dbReference type="ARBA" id="ARBA00008540"/>
    </source>
</evidence>
<dbReference type="GO" id="GO:0015820">
    <property type="term" value="P:L-leucine transport"/>
    <property type="evidence" value="ECO:0007669"/>
    <property type="project" value="TreeGrafter"/>
</dbReference>
<protein>
    <recommendedName>
        <fullName evidence="9">Branched-chain amino acid transport system carrier protein</fullName>
    </recommendedName>
</protein>
<keyword evidence="4" id="KW-1003">Cell membrane</keyword>
<keyword evidence="7 9" id="KW-1133">Transmembrane helix</keyword>
<feature type="transmembrane region" description="Helical" evidence="9">
    <location>
        <begin position="146"/>
        <end position="166"/>
    </location>
</feature>
<dbReference type="GeneID" id="35295367"/>
<dbReference type="InterPro" id="IPR004685">
    <property type="entry name" value="Brnchd-chn_aa_trnsp_Livcs"/>
</dbReference>
<evidence type="ECO:0000256" key="9">
    <source>
        <dbReference type="RuleBase" id="RU362122"/>
    </source>
</evidence>
<evidence type="ECO:0000256" key="8">
    <source>
        <dbReference type="ARBA" id="ARBA00023136"/>
    </source>
</evidence>
<evidence type="ECO:0000256" key="6">
    <source>
        <dbReference type="ARBA" id="ARBA00022970"/>
    </source>
</evidence>
<dbReference type="AlphaFoldDB" id="A0A1W7ABU1"/>
<feature type="transmembrane region" description="Helical" evidence="9">
    <location>
        <begin position="321"/>
        <end position="339"/>
    </location>
</feature>
<sequence>MNKNTWIVGFMLFAIFFGAGNLIFPPNLGFSSGQFFWPAIFGFVITGVGLPLLGIIVGSLDEGGYKGALNKINPVFGVIFLVAIYLTIGPLFAIPRTGATSYEMAIVPFLDKPSAMSLFIFTLIYFGVTLWLSINPSKMVDRIGSILTPLLLVSIIALVIKGFMLLSGESPVTADSNIYTSNTRSFFDGFTNGYNTMDAIAAIAFSVIVISAIKGKGITKETGLFKQTVLSGIIAAVALGFIYVSLGWIGSHYHLTQDELSNITTNKLDLGTYLLTHVANATYGTFGKVLIGVIVSLACLTTSTGLVVAVSEYFHEIFPKISYKTYAVVFTLFSLVLANQGLSSVIAMSIPVLLVLYPIAMTLLLTMLLAKFIPTPQLAMQIPIFIVTIVAILSVLQSQFQVAPFMDHLPLKAESMEWLLFAIIGYVIGLVIGKDKEKIVYS</sequence>
<evidence type="ECO:0000256" key="5">
    <source>
        <dbReference type="ARBA" id="ARBA00022692"/>
    </source>
</evidence>
<keyword evidence="8 9" id="KW-0472">Membrane</keyword>
<dbReference type="GO" id="GO:0005304">
    <property type="term" value="F:L-valine transmembrane transporter activity"/>
    <property type="evidence" value="ECO:0007669"/>
    <property type="project" value="TreeGrafter"/>
</dbReference>
<dbReference type="Pfam" id="PF05525">
    <property type="entry name" value="Branch_AA_trans"/>
    <property type="match status" value="1"/>
</dbReference>
<gene>
    <name evidence="10" type="primary">brnQ_2</name>
    <name evidence="10" type="ORF">MCCS_12410</name>
</gene>
<dbReference type="GO" id="GO:0015188">
    <property type="term" value="F:L-isoleucine transmembrane transporter activity"/>
    <property type="evidence" value="ECO:0007669"/>
    <property type="project" value="TreeGrafter"/>
</dbReference>
<dbReference type="STRING" id="1855823.MCCS_12410"/>
<dbReference type="GO" id="GO:0015818">
    <property type="term" value="P:isoleucine transport"/>
    <property type="evidence" value="ECO:0007669"/>
    <property type="project" value="TreeGrafter"/>
</dbReference>
<dbReference type="PANTHER" id="PTHR30588">
    <property type="entry name" value="BRANCHED-CHAIN AMINO ACID TRANSPORT SYSTEM 2 CARRIER PROTEIN"/>
    <property type="match status" value="1"/>
</dbReference>
<dbReference type="Proteomes" id="UP000194154">
    <property type="component" value="Chromosome"/>
</dbReference>
<keyword evidence="3 9" id="KW-0813">Transport</keyword>
<evidence type="ECO:0000256" key="3">
    <source>
        <dbReference type="ARBA" id="ARBA00022448"/>
    </source>
</evidence>
<comment type="subcellular location">
    <subcellularLocation>
        <location evidence="1 9">Cell membrane</location>
        <topology evidence="1 9">Multi-pass membrane protein</topology>
    </subcellularLocation>
</comment>
<keyword evidence="5 9" id="KW-0812">Transmembrane</keyword>
<comment type="similarity">
    <text evidence="2 9">Belongs to the branched chain amino acid transporter family.</text>
</comment>
<dbReference type="NCBIfam" id="TIGR00796">
    <property type="entry name" value="livcs"/>
    <property type="match status" value="1"/>
</dbReference>
<organism evidence="10 11">
    <name type="scientific">Macrococcoides canis</name>
    <dbReference type="NCBI Taxonomy" id="1855823"/>
    <lineage>
        <taxon>Bacteria</taxon>
        <taxon>Bacillati</taxon>
        <taxon>Bacillota</taxon>
        <taxon>Bacilli</taxon>
        <taxon>Bacillales</taxon>
        <taxon>Staphylococcaceae</taxon>
        <taxon>Macrococcoides</taxon>
    </lineage>
</organism>
<feature type="transmembrane region" description="Helical" evidence="9">
    <location>
        <begin position="289"/>
        <end position="309"/>
    </location>
</feature>
<evidence type="ECO:0000256" key="7">
    <source>
        <dbReference type="ARBA" id="ARBA00022989"/>
    </source>
</evidence>
<comment type="function">
    <text evidence="9">Component of the transport system for branched-chain amino acids.</text>
</comment>
<name>A0A1W7ABU1_9STAP</name>
<evidence type="ECO:0000256" key="4">
    <source>
        <dbReference type="ARBA" id="ARBA00022475"/>
    </source>
</evidence>
<feature type="transmembrane region" description="Helical" evidence="9">
    <location>
        <begin position="199"/>
        <end position="217"/>
    </location>
</feature>
<feature type="transmembrane region" description="Helical" evidence="9">
    <location>
        <begin position="378"/>
        <end position="396"/>
    </location>
</feature>
<keyword evidence="11" id="KW-1185">Reference proteome</keyword>
<dbReference type="EMBL" id="CP021059">
    <property type="protein sequence ID" value="ARQ06886.1"/>
    <property type="molecule type" value="Genomic_DNA"/>
</dbReference>
<feature type="transmembrane region" description="Helical" evidence="9">
    <location>
        <begin position="7"/>
        <end position="24"/>
    </location>
</feature>
<proteinExistence type="inferred from homology"/>
<feature type="transmembrane region" description="Helical" evidence="9">
    <location>
        <begin position="114"/>
        <end position="134"/>
    </location>
</feature>
<dbReference type="GO" id="GO:0005886">
    <property type="term" value="C:plasma membrane"/>
    <property type="evidence" value="ECO:0007669"/>
    <property type="project" value="UniProtKB-SubCell"/>
</dbReference>
<feature type="transmembrane region" description="Helical" evidence="9">
    <location>
        <begin position="229"/>
        <end position="250"/>
    </location>
</feature>
<evidence type="ECO:0000256" key="1">
    <source>
        <dbReference type="ARBA" id="ARBA00004651"/>
    </source>
</evidence>
<evidence type="ECO:0000313" key="11">
    <source>
        <dbReference type="Proteomes" id="UP000194154"/>
    </source>
</evidence>
<feature type="transmembrane region" description="Helical" evidence="9">
    <location>
        <begin position="416"/>
        <end position="433"/>
    </location>
</feature>
<feature type="transmembrane region" description="Helical" evidence="9">
    <location>
        <begin position="36"/>
        <end position="60"/>
    </location>
</feature>
<feature type="transmembrane region" description="Helical" evidence="9">
    <location>
        <begin position="345"/>
        <end position="366"/>
    </location>
</feature>
<dbReference type="RefSeq" id="WP_086042525.1">
    <property type="nucleotide sequence ID" value="NZ_CBCRZA010000002.1"/>
</dbReference>
<dbReference type="PANTHER" id="PTHR30588:SF7">
    <property type="entry name" value="BRANCHED-CHAIN AMINO ACID CARRIER PROTEIN SAOUHSC_01411-RELATED"/>
    <property type="match status" value="1"/>
</dbReference>
<feature type="transmembrane region" description="Helical" evidence="9">
    <location>
        <begin position="72"/>
        <end position="94"/>
    </location>
</feature>
<reference evidence="10 11" key="1">
    <citation type="journal article" date="2017" name="Int. J. Syst. Evol. Microbiol.">
        <title>Macrococcus canis sp. nov., a skin bacterium associated with infections in dogs.</title>
        <authorList>
            <person name="Gobeli Brawand S."/>
            <person name="Cotting K."/>
            <person name="Gomez-Sanz E."/>
            <person name="Collaud A."/>
            <person name="Thomann A."/>
            <person name="Brodard I."/>
            <person name="Rodriguez-Campos S."/>
            <person name="Strauss C."/>
            <person name="Perreten V."/>
        </authorList>
    </citation>
    <scope>NUCLEOTIDE SEQUENCE [LARGE SCALE GENOMIC DNA]</scope>
    <source>
        <strain evidence="10 11">KM45013</strain>
    </source>
</reference>
<accession>A0A1W7ABU1</accession>